<evidence type="ECO:0000313" key="2">
    <source>
        <dbReference type="Proteomes" id="UP000277871"/>
    </source>
</evidence>
<accession>A0A3L9L7F8</accession>
<evidence type="ECO:0000313" key="1">
    <source>
        <dbReference type="EMBL" id="RLY94770.1"/>
    </source>
</evidence>
<keyword evidence="2" id="KW-1185">Reference proteome</keyword>
<sequence>MHNPAADLLDLFDKWEEAVNYAENQVDLHSDDGWQELSLAVSLLAEITDVVERLSARGIRVGSYRDALPEWRKSVFHYPRSWPQQRMTLSRRDMLEGLAMWFESANMPALQDVLPDDVLQRLDKIGKTVSEDPDLDPSLKNYIGKLISHLRSVLDGDRAGFGFDAQESFRHLKFCMDAAAEQTQSEEKKKWYQSTAAEWAAQFVTSTAAGVGSQWLALAIGM</sequence>
<dbReference type="EMBL" id="RDEX01000001">
    <property type="protein sequence ID" value="RLY94770.1"/>
    <property type="molecule type" value="Genomic_DNA"/>
</dbReference>
<protein>
    <submittedName>
        <fullName evidence="1">Uncharacterized protein</fullName>
    </submittedName>
</protein>
<comment type="caution">
    <text evidence="1">The sequence shown here is derived from an EMBL/GenBank/DDBJ whole genome shotgun (WGS) entry which is preliminary data.</text>
</comment>
<dbReference type="AlphaFoldDB" id="A0A3L9L7F8"/>
<proteinExistence type="predicted"/>
<dbReference type="RefSeq" id="WP_121864507.1">
    <property type="nucleotide sequence ID" value="NZ_RDEX01000001.1"/>
</dbReference>
<gene>
    <name evidence="1" type="ORF">EAE32_06425</name>
</gene>
<dbReference type="Proteomes" id="UP000277871">
    <property type="component" value="Unassembled WGS sequence"/>
</dbReference>
<name>A0A3L9L7F8_9MICC</name>
<organism evidence="1 2">
    <name type="scientific">Kocuria tytonicola</name>
    <dbReference type="NCBI Taxonomy" id="2055946"/>
    <lineage>
        <taxon>Bacteria</taxon>
        <taxon>Bacillati</taxon>
        <taxon>Actinomycetota</taxon>
        <taxon>Actinomycetes</taxon>
        <taxon>Micrococcales</taxon>
        <taxon>Micrococcaceae</taxon>
        <taxon>Kocuria</taxon>
    </lineage>
</organism>
<reference evidence="1 2" key="1">
    <citation type="submission" date="2018-10" db="EMBL/GenBank/DDBJ databases">
        <title>Kocuria tytonicola, new bacteria from the preen glands of American barn owls (Tyto furcata).</title>
        <authorList>
            <person name="Braun M.S."/>
            <person name="Wang E."/>
            <person name="Zimmermann S."/>
            <person name="Boutin S."/>
            <person name="Wagner H."/>
            <person name="Wink M."/>
        </authorList>
    </citation>
    <scope>NUCLEOTIDE SEQUENCE [LARGE SCALE GENOMIC DNA]</scope>
    <source>
        <strain evidence="1 2">473</strain>
    </source>
</reference>